<evidence type="ECO:0000313" key="1">
    <source>
        <dbReference type="EMBL" id="EDL83094.1"/>
    </source>
</evidence>
<protein>
    <submittedName>
        <fullName evidence="1">RCG44954</fullName>
    </submittedName>
</protein>
<dbReference type="AlphaFoldDB" id="A6KK06"/>
<dbReference type="EMBL" id="CH474059">
    <property type="protein sequence ID" value="EDL83094.1"/>
    <property type="molecule type" value="Genomic_DNA"/>
</dbReference>
<dbReference type="Proteomes" id="UP000234681">
    <property type="component" value="Chromosome 1"/>
</dbReference>
<evidence type="ECO:0000313" key="2">
    <source>
        <dbReference type="Proteomes" id="UP000234681"/>
    </source>
</evidence>
<name>A6KK06_RAT</name>
<reference evidence="2" key="1">
    <citation type="submission" date="2005-09" db="EMBL/GenBank/DDBJ databases">
        <authorList>
            <person name="Mural R.J."/>
            <person name="Li P.W."/>
            <person name="Adams M.D."/>
            <person name="Amanatides P.G."/>
            <person name="Baden-Tillson H."/>
            <person name="Barnstead M."/>
            <person name="Chin S.H."/>
            <person name="Dew I."/>
            <person name="Evans C.A."/>
            <person name="Ferriera S."/>
            <person name="Flanigan M."/>
            <person name="Fosler C."/>
            <person name="Glodek A."/>
            <person name="Gu Z."/>
            <person name="Holt R.A."/>
            <person name="Jennings D."/>
            <person name="Kraft C.L."/>
            <person name="Lu F."/>
            <person name="Nguyen T."/>
            <person name="Nusskern D.R."/>
            <person name="Pfannkoch C.M."/>
            <person name="Sitter C."/>
            <person name="Sutton G.G."/>
            <person name="Venter J.C."/>
            <person name="Wang Z."/>
            <person name="Woodage T."/>
            <person name="Zheng X.H."/>
            <person name="Zhong F."/>
        </authorList>
    </citation>
    <scope>NUCLEOTIDE SEQUENCE [LARGE SCALE GENOMIC DNA]</scope>
    <source>
        <strain>BN</strain>
        <strain evidence="2">Sprague-Dawley</strain>
    </source>
</reference>
<accession>A6KK06</accession>
<sequence length="53" mass="6290">MLFAHESHIQLPGRHRMAQPTERCMFIFFRMVILSISCNTPNHTHHSVKLLFK</sequence>
<proteinExistence type="predicted"/>
<organism evidence="1 2">
    <name type="scientific">Rattus norvegicus</name>
    <name type="common">Rat</name>
    <dbReference type="NCBI Taxonomy" id="10116"/>
    <lineage>
        <taxon>Eukaryota</taxon>
        <taxon>Metazoa</taxon>
        <taxon>Chordata</taxon>
        <taxon>Craniata</taxon>
        <taxon>Vertebrata</taxon>
        <taxon>Euteleostomi</taxon>
        <taxon>Mammalia</taxon>
        <taxon>Eutheria</taxon>
        <taxon>Euarchontoglires</taxon>
        <taxon>Glires</taxon>
        <taxon>Rodentia</taxon>
        <taxon>Myomorpha</taxon>
        <taxon>Muroidea</taxon>
        <taxon>Muridae</taxon>
        <taxon>Murinae</taxon>
        <taxon>Rattus</taxon>
    </lineage>
</organism>
<gene>
    <name evidence="1" type="ORF">rCG_44954</name>
</gene>